<feature type="region of interest" description="Disordered" evidence="1">
    <location>
        <begin position="1"/>
        <end position="61"/>
    </location>
</feature>
<dbReference type="GO" id="GO:0006749">
    <property type="term" value="P:glutathione metabolic process"/>
    <property type="evidence" value="ECO:0007669"/>
    <property type="project" value="TreeGrafter"/>
</dbReference>
<feature type="compositionally biased region" description="Basic residues" evidence="1">
    <location>
        <begin position="1"/>
        <end position="15"/>
    </location>
</feature>
<evidence type="ECO:0000313" key="4">
    <source>
        <dbReference type="Proteomes" id="UP000887575"/>
    </source>
</evidence>
<dbReference type="InterPro" id="IPR036282">
    <property type="entry name" value="Glutathione-S-Trfase_C_sf"/>
</dbReference>
<dbReference type="GO" id="GO:0004364">
    <property type="term" value="F:glutathione transferase activity"/>
    <property type="evidence" value="ECO:0007669"/>
    <property type="project" value="TreeGrafter"/>
</dbReference>
<dbReference type="SUPFAM" id="SSF52833">
    <property type="entry name" value="Thioredoxin-like"/>
    <property type="match status" value="1"/>
</dbReference>
<dbReference type="InterPro" id="IPR010987">
    <property type="entry name" value="Glutathione-S-Trfase_C-like"/>
</dbReference>
<dbReference type="Proteomes" id="UP000887575">
    <property type="component" value="Unassembled WGS sequence"/>
</dbReference>
<dbReference type="PANTHER" id="PTHR11571">
    <property type="entry name" value="GLUTATHIONE S-TRANSFERASE"/>
    <property type="match status" value="1"/>
</dbReference>
<sequence>MPSLPCKKKSKQKAKKANESNQKAETKKEEENREQIVDSKSPPSKSIQSSKSPSQAHPKIITKSEEGFKEILITCNYGSETKDKRKRKMFCKLPKFFLYDKADQESSQVIRMIFSIANIPYEMKEVDEITIQDLPLRSVPVLEIDGAKIGNATTICRHLGWRFDLSGQTALEDSMVDMIAETIHEAKQKLQPWLDHIEYKSIDYSKPECSDRYALEYLDGYLGPIIENILLKSGSSWLIGHKMTWADLMVASLFNSIIYHRPNFFHSYPNIYLHNKKVAELESLEGMLYCVRDRMVDVSLFRHVKPLSTTITQKTIPESQLTACT</sequence>
<dbReference type="CDD" id="cd03192">
    <property type="entry name" value="GST_C_Sigma_like"/>
    <property type="match status" value="1"/>
</dbReference>
<dbReference type="SFLD" id="SFLDS00019">
    <property type="entry name" value="Glutathione_Transferase_(cytos"/>
    <property type="match status" value="1"/>
</dbReference>
<feature type="domain" description="GST N-terminal" evidence="2">
    <location>
        <begin position="94"/>
        <end position="167"/>
    </location>
</feature>
<dbReference type="SUPFAM" id="SSF47616">
    <property type="entry name" value="GST C-terminal domain-like"/>
    <property type="match status" value="1"/>
</dbReference>
<reference evidence="5" key="1">
    <citation type="submission" date="2024-02" db="UniProtKB">
        <authorList>
            <consortium name="WormBaseParasite"/>
        </authorList>
    </citation>
    <scope>IDENTIFICATION</scope>
</reference>
<accession>A0AAF3EAA0</accession>
<organism evidence="4 5">
    <name type="scientific">Mesorhabditis belari</name>
    <dbReference type="NCBI Taxonomy" id="2138241"/>
    <lineage>
        <taxon>Eukaryota</taxon>
        <taxon>Metazoa</taxon>
        <taxon>Ecdysozoa</taxon>
        <taxon>Nematoda</taxon>
        <taxon>Chromadorea</taxon>
        <taxon>Rhabditida</taxon>
        <taxon>Rhabditina</taxon>
        <taxon>Rhabditomorpha</taxon>
        <taxon>Rhabditoidea</taxon>
        <taxon>Rhabditidae</taxon>
        <taxon>Mesorhabditinae</taxon>
        <taxon>Mesorhabditis</taxon>
    </lineage>
</organism>
<dbReference type="Gene3D" id="3.40.30.10">
    <property type="entry name" value="Glutaredoxin"/>
    <property type="match status" value="1"/>
</dbReference>
<dbReference type="Gene3D" id="1.20.1050.10">
    <property type="match status" value="1"/>
</dbReference>
<dbReference type="WBParaSite" id="MBELARI_LOCUS10842">
    <property type="protein sequence ID" value="MBELARI_LOCUS10842"/>
    <property type="gene ID" value="MBELARI_LOCUS10842"/>
</dbReference>
<feature type="compositionally biased region" description="Basic and acidic residues" evidence="1">
    <location>
        <begin position="16"/>
        <end position="37"/>
    </location>
</feature>
<name>A0AAF3EAA0_9BILA</name>
<feature type="domain" description="GST C-terminal" evidence="3">
    <location>
        <begin position="169"/>
        <end position="307"/>
    </location>
</feature>
<evidence type="ECO:0000313" key="5">
    <source>
        <dbReference type="WBParaSite" id="MBELARI_LOCUS10842"/>
    </source>
</evidence>
<dbReference type="PANTHER" id="PTHR11571:SF256">
    <property type="entry name" value="GST C-TERMINAL DOMAIN-CONTAINING PROTEIN-RELATED"/>
    <property type="match status" value="1"/>
</dbReference>
<proteinExistence type="predicted"/>
<dbReference type="InterPro" id="IPR004045">
    <property type="entry name" value="Glutathione_S-Trfase_N"/>
</dbReference>
<dbReference type="Pfam" id="PF13417">
    <property type="entry name" value="GST_N_3"/>
    <property type="match status" value="1"/>
</dbReference>
<evidence type="ECO:0000259" key="2">
    <source>
        <dbReference type="PROSITE" id="PS50404"/>
    </source>
</evidence>
<evidence type="ECO:0000259" key="3">
    <source>
        <dbReference type="PROSITE" id="PS50405"/>
    </source>
</evidence>
<dbReference type="Pfam" id="PF14497">
    <property type="entry name" value="GST_C_3"/>
    <property type="match status" value="1"/>
</dbReference>
<dbReference type="InterPro" id="IPR050213">
    <property type="entry name" value="GST_superfamily"/>
</dbReference>
<dbReference type="InterPro" id="IPR040079">
    <property type="entry name" value="Glutathione_S-Trfase"/>
</dbReference>
<keyword evidence="4" id="KW-1185">Reference proteome</keyword>
<feature type="compositionally biased region" description="Low complexity" evidence="1">
    <location>
        <begin position="39"/>
        <end position="55"/>
    </location>
</feature>
<dbReference type="AlphaFoldDB" id="A0AAF3EAA0"/>
<evidence type="ECO:0008006" key="6">
    <source>
        <dbReference type="Google" id="ProtNLM"/>
    </source>
</evidence>
<dbReference type="PROSITE" id="PS50404">
    <property type="entry name" value="GST_NTER"/>
    <property type="match status" value="1"/>
</dbReference>
<dbReference type="PROSITE" id="PS50405">
    <property type="entry name" value="GST_CTER"/>
    <property type="match status" value="1"/>
</dbReference>
<protein>
    <recommendedName>
        <fullName evidence="6">Glutathione S-transferase</fullName>
    </recommendedName>
</protein>
<evidence type="ECO:0000256" key="1">
    <source>
        <dbReference type="SAM" id="MobiDB-lite"/>
    </source>
</evidence>
<dbReference type="InterPro" id="IPR004046">
    <property type="entry name" value="GST_C"/>
</dbReference>
<dbReference type="InterPro" id="IPR036249">
    <property type="entry name" value="Thioredoxin-like_sf"/>
</dbReference>